<comment type="caution">
    <text evidence="2">The sequence shown here is derived from an EMBL/GenBank/DDBJ whole genome shotgun (WGS) entry which is preliminary data.</text>
</comment>
<feature type="region of interest" description="Disordered" evidence="1">
    <location>
        <begin position="144"/>
        <end position="282"/>
    </location>
</feature>
<gene>
    <name evidence="2" type="ORF">N657DRAFT_640615</name>
</gene>
<evidence type="ECO:0000313" key="2">
    <source>
        <dbReference type="EMBL" id="KAK4126751.1"/>
    </source>
</evidence>
<accession>A0AAN6U822</accession>
<dbReference type="GeneID" id="87828774"/>
<keyword evidence="3" id="KW-1185">Reference proteome</keyword>
<dbReference type="EMBL" id="MU853224">
    <property type="protein sequence ID" value="KAK4126751.1"/>
    <property type="molecule type" value="Genomic_DNA"/>
</dbReference>
<proteinExistence type="predicted"/>
<evidence type="ECO:0000256" key="1">
    <source>
        <dbReference type="SAM" id="MobiDB-lite"/>
    </source>
</evidence>
<organism evidence="2 3">
    <name type="scientific">Parathielavia appendiculata</name>
    <dbReference type="NCBI Taxonomy" id="2587402"/>
    <lineage>
        <taxon>Eukaryota</taxon>
        <taxon>Fungi</taxon>
        <taxon>Dikarya</taxon>
        <taxon>Ascomycota</taxon>
        <taxon>Pezizomycotina</taxon>
        <taxon>Sordariomycetes</taxon>
        <taxon>Sordariomycetidae</taxon>
        <taxon>Sordariales</taxon>
        <taxon>Chaetomiaceae</taxon>
        <taxon>Parathielavia</taxon>
    </lineage>
</organism>
<dbReference type="Proteomes" id="UP001302602">
    <property type="component" value="Unassembled WGS sequence"/>
</dbReference>
<protein>
    <submittedName>
        <fullName evidence="2">Uncharacterized protein</fullName>
    </submittedName>
</protein>
<dbReference type="RefSeq" id="XP_062650522.1">
    <property type="nucleotide sequence ID" value="XM_062792005.1"/>
</dbReference>
<feature type="compositionally biased region" description="Low complexity" evidence="1">
    <location>
        <begin position="212"/>
        <end position="224"/>
    </location>
</feature>
<evidence type="ECO:0000313" key="3">
    <source>
        <dbReference type="Proteomes" id="UP001302602"/>
    </source>
</evidence>
<name>A0AAN6U822_9PEZI</name>
<feature type="compositionally biased region" description="Polar residues" evidence="1">
    <location>
        <begin position="225"/>
        <end position="269"/>
    </location>
</feature>
<feature type="compositionally biased region" description="Basic and acidic residues" evidence="1">
    <location>
        <begin position="166"/>
        <end position="180"/>
    </location>
</feature>
<reference evidence="2" key="2">
    <citation type="submission" date="2023-05" db="EMBL/GenBank/DDBJ databases">
        <authorList>
            <consortium name="Lawrence Berkeley National Laboratory"/>
            <person name="Steindorff A."/>
            <person name="Hensen N."/>
            <person name="Bonometti L."/>
            <person name="Westerberg I."/>
            <person name="Brannstrom I.O."/>
            <person name="Guillou S."/>
            <person name="Cros-Aarteil S."/>
            <person name="Calhoun S."/>
            <person name="Haridas S."/>
            <person name="Kuo A."/>
            <person name="Mondo S."/>
            <person name="Pangilinan J."/>
            <person name="Riley R."/>
            <person name="Labutti K."/>
            <person name="Andreopoulos B."/>
            <person name="Lipzen A."/>
            <person name="Chen C."/>
            <person name="Yanf M."/>
            <person name="Daum C."/>
            <person name="Ng V."/>
            <person name="Clum A."/>
            <person name="Ohm R."/>
            <person name="Martin F."/>
            <person name="Silar P."/>
            <person name="Natvig D."/>
            <person name="Lalanne C."/>
            <person name="Gautier V."/>
            <person name="Ament-Velasquez S.L."/>
            <person name="Kruys A."/>
            <person name="Hutchinson M.I."/>
            <person name="Powell A.J."/>
            <person name="Barry K."/>
            <person name="Miller A.N."/>
            <person name="Grigoriev I.V."/>
            <person name="Debuchy R."/>
            <person name="Gladieux P."/>
            <person name="Thoren M.H."/>
            <person name="Johannesson H."/>
        </authorList>
    </citation>
    <scope>NUCLEOTIDE SEQUENCE</scope>
    <source>
        <strain evidence="2">CBS 731.68</strain>
    </source>
</reference>
<reference evidence="2" key="1">
    <citation type="journal article" date="2023" name="Mol. Phylogenet. Evol.">
        <title>Genome-scale phylogeny and comparative genomics of the fungal order Sordariales.</title>
        <authorList>
            <person name="Hensen N."/>
            <person name="Bonometti L."/>
            <person name="Westerberg I."/>
            <person name="Brannstrom I.O."/>
            <person name="Guillou S."/>
            <person name="Cros-Aarteil S."/>
            <person name="Calhoun S."/>
            <person name="Haridas S."/>
            <person name="Kuo A."/>
            <person name="Mondo S."/>
            <person name="Pangilinan J."/>
            <person name="Riley R."/>
            <person name="LaButti K."/>
            <person name="Andreopoulos B."/>
            <person name="Lipzen A."/>
            <person name="Chen C."/>
            <person name="Yan M."/>
            <person name="Daum C."/>
            <person name="Ng V."/>
            <person name="Clum A."/>
            <person name="Steindorff A."/>
            <person name="Ohm R.A."/>
            <person name="Martin F."/>
            <person name="Silar P."/>
            <person name="Natvig D.O."/>
            <person name="Lalanne C."/>
            <person name="Gautier V."/>
            <person name="Ament-Velasquez S.L."/>
            <person name="Kruys A."/>
            <person name="Hutchinson M.I."/>
            <person name="Powell A.J."/>
            <person name="Barry K."/>
            <person name="Miller A.N."/>
            <person name="Grigoriev I.V."/>
            <person name="Debuchy R."/>
            <person name="Gladieux P."/>
            <person name="Hiltunen Thoren M."/>
            <person name="Johannesson H."/>
        </authorList>
    </citation>
    <scope>NUCLEOTIDE SEQUENCE</scope>
    <source>
        <strain evidence="2">CBS 731.68</strain>
    </source>
</reference>
<sequence>MCTGIIGQCQCFSCMDLPTPGKVLRIDFCPTRQDELVGVWTPFSPQTGKLTPCSNLTFDRVRDPLSCHFRNMDVNQGTTAKAVTHTDTKLKRPEDVQKEESLKDAANHALSLGSASKPIENDPVGAEVEIHFTPINAAAVAKHASATTNEDKPGAIKAMPTFDYNDLDKTDKADNIDKAGHMNTMDNDPHATAYESNTESNTENDKMDIDDAPSAAADPGAGSSHETSTNPTDKRTVTNVSAASAGSVQETLSKQTASATNTSGSLTPSSRKRLPDSRPRTPAVAEAAASVTRNNGQWTHEETVKLLLLRAKAVAFEGIAEYLPGWDAAACEKRLSELAGKHGFKAFI</sequence>
<dbReference type="AlphaFoldDB" id="A0AAN6U822"/>